<reference evidence="1" key="1">
    <citation type="submission" date="2018-02" db="EMBL/GenBank/DDBJ databases">
        <title>Rhizophora mucronata_Transcriptome.</title>
        <authorList>
            <person name="Meera S.P."/>
            <person name="Sreeshan A."/>
            <person name="Augustine A."/>
        </authorList>
    </citation>
    <scope>NUCLEOTIDE SEQUENCE</scope>
    <source>
        <tissue evidence="1">Leaf</tissue>
    </source>
</reference>
<evidence type="ECO:0000313" key="1">
    <source>
        <dbReference type="EMBL" id="MBX52633.1"/>
    </source>
</evidence>
<dbReference type="EMBL" id="GGEC01072149">
    <property type="protein sequence ID" value="MBX52633.1"/>
    <property type="molecule type" value="Transcribed_RNA"/>
</dbReference>
<protein>
    <submittedName>
        <fullName evidence="1">Uncharacterized protein</fullName>
    </submittedName>
</protein>
<sequence>MLASNLACNQFNFYADKKIGNWENVKEKQRTRSRHINNTIKTKIHKKAIEKSQNFFQ</sequence>
<accession>A0A2P2PD35</accession>
<organism evidence="1">
    <name type="scientific">Rhizophora mucronata</name>
    <name type="common">Asiatic mangrove</name>
    <dbReference type="NCBI Taxonomy" id="61149"/>
    <lineage>
        <taxon>Eukaryota</taxon>
        <taxon>Viridiplantae</taxon>
        <taxon>Streptophyta</taxon>
        <taxon>Embryophyta</taxon>
        <taxon>Tracheophyta</taxon>
        <taxon>Spermatophyta</taxon>
        <taxon>Magnoliopsida</taxon>
        <taxon>eudicotyledons</taxon>
        <taxon>Gunneridae</taxon>
        <taxon>Pentapetalae</taxon>
        <taxon>rosids</taxon>
        <taxon>fabids</taxon>
        <taxon>Malpighiales</taxon>
        <taxon>Rhizophoraceae</taxon>
        <taxon>Rhizophora</taxon>
    </lineage>
</organism>
<dbReference type="AlphaFoldDB" id="A0A2P2PD35"/>
<proteinExistence type="predicted"/>
<name>A0A2P2PD35_RHIMU</name>